<comment type="caution">
    <text evidence="2">The sequence shown here is derived from an EMBL/GenBank/DDBJ whole genome shotgun (WGS) entry which is preliminary data.</text>
</comment>
<dbReference type="RefSeq" id="WP_123770644.1">
    <property type="nucleotide sequence ID" value="NZ_RKQN01000003.1"/>
</dbReference>
<dbReference type="InterPro" id="IPR029052">
    <property type="entry name" value="Metallo-depent_PP-like"/>
</dbReference>
<evidence type="ECO:0000256" key="1">
    <source>
        <dbReference type="SAM" id="MobiDB-lite"/>
    </source>
</evidence>
<dbReference type="AlphaFoldDB" id="A0A3N4VVG6"/>
<dbReference type="EMBL" id="RKQN01000003">
    <property type="protein sequence ID" value="RPE77064.1"/>
    <property type="molecule type" value="Genomic_DNA"/>
</dbReference>
<dbReference type="SUPFAM" id="SSF56300">
    <property type="entry name" value="Metallo-dependent phosphatases"/>
    <property type="match status" value="1"/>
</dbReference>
<sequence length="83" mass="8442">MRPAVASDTHGNLAAPEAVLADVRTRGREAVMSLDGIVDDAQGASQAEPIAVDHDHEAAAPAQARGRPGGAHALRTGRAAPED</sequence>
<gene>
    <name evidence="2" type="ORF">EDC50_2320</name>
</gene>
<proteinExistence type="predicted"/>
<evidence type="ECO:0000313" key="3">
    <source>
        <dbReference type="Proteomes" id="UP000269708"/>
    </source>
</evidence>
<protein>
    <recommendedName>
        <fullName evidence="4">Calcineurin-like phosphoesterase family protein</fullName>
    </recommendedName>
</protein>
<evidence type="ECO:0000313" key="2">
    <source>
        <dbReference type="EMBL" id="RPE77064.1"/>
    </source>
</evidence>
<organism evidence="2 3">
    <name type="scientific">Vulcaniibacterium tengchongense</name>
    <dbReference type="NCBI Taxonomy" id="1273429"/>
    <lineage>
        <taxon>Bacteria</taxon>
        <taxon>Pseudomonadati</taxon>
        <taxon>Pseudomonadota</taxon>
        <taxon>Gammaproteobacteria</taxon>
        <taxon>Lysobacterales</taxon>
        <taxon>Lysobacteraceae</taxon>
        <taxon>Vulcaniibacterium</taxon>
    </lineage>
</organism>
<accession>A0A3N4VVG6</accession>
<dbReference type="OrthoDB" id="9813918at2"/>
<feature type="compositionally biased region" description="Low complexity" evidence="1">
    <location>
        <begin position="59"/>
        <end position="73"/>
    </location>
</feature>
<evidence type="ECO:0008006" key="4">
    <source>
        <dbReference type="Google" id="ProtNLM"/>
    </source>
</evidence>
<feature type="region of interest" description="Disordered" evidence="1">
    <location>
        <begin position="54"/>
        <end position="83"/>
    </location>
</feature>
<keyword evidence="3" id="KW-1185">Reference proteome</keyword>
<name>A0A3N4VVG6_9GAMM</name>
<reference evidence="2 3" key="1">
    <citation type="submission" date="2018-11" db="EMBL/GenBank/DDBJ databases">
        <title>Genomic Encyclopedia of Type Strains, Phase IV (KMG-IV): sequencing the most valuable type-strain genomes for metagenomic binning, comparative biology and taxonomic classification.</title>
        <authorList>
            <person name="Goeker M."/>
        </authorList>
    </citation>
    <scope>NUCLEOTIDE SEQUENCE [LARGE SCALE GENOMIC DNA]</scope>
    <source>
        <strain evidence="2 3">DSM 25623</strain>
    </source>
</reference>
<dbReference type="Proteomes" id="UP000269708">
    <property type="component" value="Unassembled WGS sequence"/>
</dbReference>